<reference evidence="1" key="1">
    <citation type="submission" date="2023-04" db="EMBL/GenBank/DDBJ databases">
        <title>A chromosome-level genome assembly of the parasitoid wasp Eretmocerus hayati.</title>
        <authorList>
            <person name="Zhong Y."/>
            <person name="Liu S."/>
            <person name="Liu Y."/>
        </authorList>
    </citation>
    <scope>NUCLEOTIDE SEQUENCE</scope>
    <source>
        <strain evidence="1">ZJU_SS_LIU_2023</strain>
    </source>
</reference>
<evidence type="ECO:0000313" key="2">
    <source>
        <dbReference type="Proteomes" id="UP001239111"/>
    </source>
</evidence>
<sequence length="300" mass="33962">MFEWAYIGVNASIPRNVGPECASYLSPKRRVIETFFVSIYIVAIIIWSLRRISIPKLVPHTHHGRRGKIFLLTTMCLVFGVEIGFKLAGRTFVYILNPCHIITIAEIYLLATEPKSSSSTIIFRVIVVSGLNGPVLAYMFPETECRPMFADKAVYYIQHGLMAVIPYYLLRIGGAYSIEPLSDLSWSILGYALSLGYHFWILQGVGMLTQVNLSHMLCPAVLDPFDGQNYRIWATCHQLLAIPTLYKLFCFGADFFLTRFSLTKVKSSINDVLREDEVDSKKVCSPKLFTSDDLKNGHRE</sequence>
<name>A0ACC2PC38_9HYME</name>
<dbReference type="Proteomes" id="UP001239111">
    <property type="component" value="Chromosome 2"/>
</dbReference>
<keyword evidence="2" id="KW-1185">Reference proteome</keyword>
<proteinExistence type="predicted"/>
<protein>
    <submittedName>
        <fullName evidence="1">Uncharacterized protein</fullName>
    </submittedName>
</protein>
<evidence type="ECO:0000313" key="1">
    <source>
        <dbReference type="EMBL" id="KAJ8680975.1"/>
    </source>
</evidence>
<gene>
    <name evidence="1" type="ORF">QAD02_016762</name>
</gene>
<comment type="caution">
    <text evidence="1">The sequence shown here is derived from an EMBL/GenBank/DDBJ whole genome shotgun (WGS) entry which is preliminary data.</text>
</comment>
<organism evidence="1 2">
    <name type="scientific">Eretmocerus hayati</name>
    <dbReference type="NCBI Taxonomy" id="131215"/>
    <lineage>
        <taxon>Eukaryota</taxon>
        <taxon>Metazoa</taxon>
        <taxon>Ecdysozoa</taxon>
        <taxon>Arthropoda</taxon>
        <taxon>Hexapoda</taxon>
        <taxon>Insecta</taxon>
        <taxon>Pterygota</taxon>
        <taxon>Neoptera</taxon>
        <taxon>Endopterygota</taxon>
        <taxon>Hymenoptera</taxon>
        <taxon>Apocrita</taxon>
        <taxon>Proctotrupomorpha</taxon>
        <taxon>Chalcidoidea</taxon>
        <taxon>Aphelinidae</taxon>
        <taxon>Aphelininae</taxon>
        <taxon>Eretmocerus</taxon>
    </lineage>
</organism>
<accession>A0ACC2PC38</accession>
<dbReference type="EMBL" id="CM056742">
    <property type="protein sequence ID" value="KAJ8680975.1"/>
    <property type="molecule type" value="Genomic_DNA"/>
</dbReference>